<evidence type="ECO:0000313" key="1">
    <source>
        <dbReference type="EMBL" id="KAJ8666488.1"/>
    </source>
</evidence>
<dbReference type="EMBL" id="CM056744">
    <property type="protein sequence ID" value="KAJ8666488.1"/>
    <property type="molecule type" value="Genomic_DNA"/>
</dbReference>
<evidence type="ECO:0000313" key="2">
    <source>
        <dbReference type="Proteomes" id="UP001239111"/>
    </source>
</evidence>
<name>A0ACC2N5Q2_9HYME</name>
<reference evidence="1" key="1">
    <citation type="submission" date="2023-04" db="EMBL/GenBank/DDBJ databases">
        <title>A chromosome-level genome assembly of the parasitoid wasp Eretmocerus hayati.</title>
        <authorList>
            <person name="Zhong Y."/>
            <person name="Liu S."/>
            <person name="Liu Y."/>
        </authorList>
    </citation>
    <scope>NUCLEOTIDE SEQUENCE</scope>
    <source>
        <strain evidence="1">ZJU_SS_LIU_2023</strain>
    </source>
</reference>
<keyword evidence="2" id="KW-1185">Reference proteome</keyword>
<dbReference type="Proteomes" id="UP001239111">
    <property type="component" value="Chromosome 4"/>
</dbReference>
<gene>
    <name evidence="1" type="ORF">QAD02_008150</name>
</gene>
<comment type="caution">
    <text evidence="1">The sequence shown here is derived from an EMBL/GenBank/DDBJ whole genome shotgun (WGS) entry which is preliminary data.</text>
</comment>
<proteinExistence type="predicted"/>
<sequence length="106" mass="12248">MAEVHEAAEKAGSFTVSLNMSHAEVHYTTPQRPLIPEMDRNKQKHVTFMDRNDPRIYDRNHIPHDYEKNDIIAPAPMRFDSQGRILAHPNLSYLSNPIELRAQKAD</sequence>
<organism evidence="1 2">
    <name type="scientific">Eretmocerus hayati</name>
    <dbReference type="NCBI Taxonomy" id="131215"/>
    <lineage>
        <taxon>Eukaryota</taxon>
        <taxon>Metazoa</taxon>
        <taxon>Ecdysozoa</taxon>
        <taxon>Arthropoda</taxon>
        <taxon>Hexapoda</taxon>
        <taxon>Insecta</taxon>
        <taxon>Pterygota</taxon>
        <taxon>Neoptera</taxon>
        <taxon>Endopterygota</taxon>
        <taxon>Hymenoptera</taxon>
        <taxon>Apocrita</taxon>
        <taxon>Proctotrupomorpha</taxon>
        <taxon>Chalcidoidea</taxon>
        <taxon>Aphelinidae</taxon>
        <taxon>Aphelininae</taxon>
        <taxon>Eretmocerus</taxon>
    </lineage>
</organism>
<accession>A0ACC2N5Q2</accession>
<protein>
    <submittedName>
        <fullName evidence="1">Uncharacterized protein</fullName>
    </submittedName>
</protein>